<keyword evidence="2" id="KW-1185">Reference proteome</keyword>
<sequence>MLGALLARRELHPLLPFARQFYSSPSVYTWCDDDGCPHEVSQGEGGEHGDSLMPAFYALAQHDAICDLQRQLRDGDLVEVGRLSRIAIVSTRRQLEQRRREGAHGGDS</sequence>
<proteinExistence type="predicted"/>
<dbReference type="Proteomes" id="UP000186817">
    <property type="component" value="Unassembled WGS sequence"/>
</dbReference>
<dbReference type="OrthoDB" id="1632545at2759"/>
<evidence type="ECO:0000313" key="2">
    <source>
        <dbReference type="Proteomes" id="UP000186817"/>
    </source>
</evidence>
<dbReference type="AlphaFoldDB" id="A0A1Q8ZYB7"/>
<evidence type="ECO:0000313" key="1">
    <source>
        <dbReference type="EMBL" id="OLP47070.1"/>
    </source>
</evidence>
<name>A0A1Q8ZYB7_SYMMI</name>
<dbReference type="EMBL" id="LSRX01008649">
    <property type="protein sequence ID" value="OLP47070.1"/>
    <property type="molecule type" value="Genomic_DNA"/>
</dbReference>
<gene>
    <name evidence="1" type="ORF">AK812_SmicGene48707</name>
</gene>
<reference evidence="1 2" key="1">
    <citation type="submission" date="2016-02" db="EMBL/GenBank/DDBJ databases">
        <title>Genome analysis of coral dinoflagellate symbionts highlights evolutionary adaptations to a symbiotic lifestyle.</title>
        <authorList>
            <person name="Aranda M."/>
            <person name="Li Y."/>
            <person name="Liew Y.J."/>
            <person name="Baumgarten S."/>
            <person name="Simakov O."/>
            <person name="Wilson M."/>
            <person name="Piel J."/>
            <person name="Ashoor H."/>
            <person name="Bougouffa S."/>
            <person name="Bajic V.B."/>
            <person name="Ryu T."/>
            <person name="Ravasi T."/>
            <person name="Bayer T."/>
            <person name="Micklem G."/>
            <person name="Kim H."/>
            <person name="Bhak J."/>
            <person name="Lajeunesse T.C."/>
            <person name="Voolstra C.R."/>
        </authorList>
    </citation>
    <scope>NUCLEOTIDE SEQUENCE [LARGE SCALE GENOMIC DNA]</scope>
    <source>
        <strain evidence="1 2">CCMP2467</strain>
    </source>
</reference>
<accession>A0A1Q8ZYB7</accession>
<protein>
    <submittedName>
        <fullName evidence="1">Uncharacterized protein</fullName>
    </submittedName>
</protein>
<comment type="caution">
    <text evidence="1">The sequence shown here is derived from an EMBL/GenBank/DDBJ whole genome shotgun (WGS) entry which is preliminary data.</text>
</comment>
<organism evidence="1 2">
    <name type="scientific">Symbiodinium microadriaticum</name>
    <name type="common">Dinoflagellate</name>
    <name type="synonym">Zooxanthella microadriatica</name>
    <dbReference type="NCBI Taxonomy" id="2951"/>
    <lineage>
        <taxon>Eukaryota</taxon>
        <taxon>Sar</taxon>
        <taxon>Alveolata</taxon>
        <taxon>Dinophyceae</taxon>
        <taxon>Suessiales</taxon>
        <taxon>Symbiodiniaceae</taxon>
        <taxon>Symbiodinium</taxon>
    </lineage>
</organism>